<comment type="caution">
    <text evidence="3">The sequence shown here is derived from an EMBL/GenBank/DDBJ whole genome shotgun (WGS) entry which is preliminary data.</text>
</comment>
<dbReference type="Proteomes" id="UP000800235">
    <property type="component" value="Unassembled WGS sequence"/>
</dbReference>
<name>A0A9P4U491_9PEZI</name>
<dbReference type="InterPro" id="IPR022617">
    <property type="entry name" value="Rad60/SUMO-like_dom"/>
</dbReference>
<dbReference type="SMART" id="SM00213">
    <property type="entry name" value="UBQ"/>
    <property type="match status" value="2"/>
</dbReference>
<evidence type="ECO:0000313" key="4">
    <source>
        <dbReference type="Proteomes" id="UP000800235"/>
    </source>
</evidence>
<dbReference type="Gene3D" id="3.10.20.90">
    <property type="entry name" value="Phosphatidylinositol 3-kinase Catalytic Subunit, Chain A, domain 1"/>
    <property type="match status" value="2"/>
</dbReference>
<dbReference type="InterPro" id="IPR029071">
    <property type="entry name" value="Ubiquitin-like_domsf"/>
</dbReference>
<dbReference type="PROSITE" id="PS50053">
    <property type="entry name" value="UBIQUITIN_2"/>
    <property type="match status" value="2"/>
</dbReference>
<sequence length="203" mass="22540">MEPTADQPVADQPAANQPVNGQPIVEQPTAEQPINQVEIKVRNKDNEIWFKVKPTTSLARIKTAYCTRVGKDVKNVRFLFEGQRVQDTDTPDSLGMENSDTIDVFEEQIGGADNPADNSITITVRDVQGQEIAFKIKPHTQLGKVMNAYREKKGLSRQAVRFLIDGTQINDDNTPASLELEDGDIIEVFLEQLGGYGLEDVDL</sequence>
<feature type="region of interest" description="Disordered" evidence="1">
    <location>
        <begin position="1"/>
        <end position="31"/>
    </location>
</feature>
<dbReference type="AlphaFoldDB" id="A0A9P4U491"/>
<dbReference type="OrthoDB" id="442921at2759"/>
<dbReference type="EMBL" id="MU007012">
    <property type="protein sequence ID" value="KAF2435833.1"/>
    <property type="molecule type" value="Genomic_DNA"/>
</dbReference>
<feature type="domain" description="Ubiquitin-like" evidence="2">
    <location>
        <begin position="120"/>
        <end position="195"/>
    </location>
</feature>
<evidence type="ECO:0000259" key="2">
    <source>
        <dbReference type="PROSITE" id="PS50053"/>
    </source>
</evidence>
<evidence type="ECO:0000313" key="3">
    <source>
        <dbReference type="EMBL" id="KAF2435833.1"/>
    </source>
</evidence>
<dbReference type="InterPro" id="IPR000626">
    <property type="entry name" value="Ubiquitin-like_dom"/>
</dbReference>
<keyword evidence="4" id="KW-1185">Reference proteome</keyword>
<gene>
    <name evidence="3" type="ORF">EJ08DRAFT_625461</name>
</gene>
<proteinExistence type="predicted"/>
<protein>
    <submittedName>
        <fullName evidence="3">Ubiquitin-like protein</fullName>
    </submittedName>
</protein>
<dbReference type="SUPFAM" id="SSF54236">
    <property type="entry name" value="Ubiquitin-like"/>
    <property type="match status" value="2"/>
</dbReference>
<accession>A0A9P4U491</accession>
<reference evidence="3" key="1">
    <citation type="journal article" date="2020" name="Stud. Mycol.">
        <title>101 Dothideomycetes genomes: a test case for predicting lifestyles and emergence of pathogens.</title>
        <authorList>
            <person name="Haridas S."/>
            <person name="Albert R."/>
            <person name="Binder M."/>
            <person name="Bloem J."/>
            <person name="Labutti K."/>
            <person name="Salamov A."/>
            <person name="Andreopoulos B."/>
            <person name="Baker S."/>
            <person name="Barry K."/>
            <person name="Bills G."/>
            <person name="Bluhm B."/>
            <person name="Cannon C."/>
            <person name="Castanera R."/>
            <person name="Culley D."/>
            <person name="Daum C."/>
            <person name="Ezra D."/>
            <person name="Gonzalez J."/>
            <person name="Henrissat B."/>
            <person name="Kuo A."/>
            <person name="Liang C."/>
            <person name="Lipzen A."/>
            <person name="Lutzoni F."/>
            <person name="Magnuson J."/>
            <person name="Mondo S."/>
            <person name="Nolan M."/>
            <person name="Ohm R."/>
            <person name="Pangilinan J."/>
            <person name="Park H.-J."/>
            <person name="Ramirez L."/>
            <person name="Alfaro M."/>
            <person name="Sun H."/>
            <person name="Tritt A."/>
            <person name="Yoshinaga Y."/>
            <person name="Zwiers L.-H."/>
            <person name="Turgeon B."/>
            <person name="Goodwin S."/>
            <person name="Spatafora J."/>
            <person name="Crous P."/>
            <person name="Grigoriev I."/>
        </authorList>
    </citation>
    <scope>NUCLEOTIDE SEQUENCE</scope>
    <source>
        <strain evidence="3">CBS 130266</strain>
    </source>
</reference>
<feature type="domain" description="Ubiquitin-like" evidence="2">
    <location>
        <begin position="37"/>
        <end position="111"/>
    </location>
</feature>
<dbReference type="PANTHER" id="PTHR10562">
    <property type="entry name" value="SMALL UBIQUITIN-RELATED MODIFIER"/>
    <property type="match status" value="1"/>
</dbReference>
<dbReference type="Pfam" id="PF11976">
    <property type="entry name" value="Rad60-SLD"/>
    <property type="match status" value="2"/>
</dbReference>
<organism evidence="3 4">
    <name type="scientific">Tothia fuscella</name>
    <dbReference type="NCBI Taxonomy" id="1048955"/>
    <lineage>
        <taxon>Eukaryota</taxon>
        <taxon>Fungi</taxon>
        <taxon>Dikarya</taxon>
        <taxon>Ascomycota</taxon>
        <taxon>Pezizomycotina</taxon>
        <taxon>Dothideomycetes</taxon>
        <taxon>Pleosporomycetidae</taxon>
        <taxon>Venturiales</taxon>
        <taxon>Cylindrosympodiaceae</taxon>
        <taxon>Tothia</taxon>
    </lineage>
</organism>
<evidence type="ECO:0000256" key="1">
    <source>
        <dbReference type="SAM" id="MobiDB-lite"/>
    </source>
</evidence>